<dbReference type="Pfam" id="PF02525">
    <property type="entry name" value="Flavodoxin_2"/>
    <property type="match status" value="1"/>
</dbReference>
<comment type="similarity">
    <text evidence="1">Belongs to the NAD(P)H dehydrogenase (quinone) family.</text>
</comment>
<dbReference type="SUPFAM" id="SSF52218">
    <property type="entry name" value="Flavoproteins"/>
    <property type="match status" value="1"/>
</dbReference>
<dbReference type="EMBL" id="CYSC01000027">
    <property type="protein sequence ID" value="CUH72174.1"/>
    <property type="molecule type" value="Genomic_DNA"/>
</dbReference>
<dbReference type="OrthoDB" id="9798454at2"/>
<dbReference type="PANTHER" id="PTHR10204">
    <property type="entry name" value="NAD P H OXIDOREDUCTASE-RELATED"/>
    <property type="match status" value="1"/>
</dbReference>
<dbReference type="Proteomes" id="UP000051086">
    <property type="component" value="Unassembled WGS sequence"/>
</dbReference>
<organism evidence="5 7">
    <name type="scientific">Thalassovita autumnalis</name>
    <dbReference type="NCBI Taxonomy" id="2072972"/>
    <lineage>
        <taxon>Bacteria</taxon>
        <taxon>Pseudomonadati</taxon>
        <taxon>Pseudomonadota</taxon>
        <taxon>Alphaproteobacteria</taxon>
        <taxon>Rhodobacterales</taxon>
        <taxon>Roseobacteraceae</taxon>
        <taxon>Thalassovita</taxon>
    </lineage>
</organism>
<dbReference type="PANTHER" id="PTHR10204:SF34">
    <property type="entry name" value="NAD(P)H DEHYDROGENASE [QUINONE] 1 ISOFORM 1"/>
    <property type="match status" value="1"/>
</dbReference>
<name>A0A0P1F503_9RHOB</name>
<proteinExistence type="inferred from homology"/>
<feature type="domain" description="Flavodoxin-like fold" evidence="3">
    <location>
        <begin position="1"/>
        <end position="178"/>
    </location>
</feature>
<dbReference type="Proteomes" id="UP000051887">
    <property type="component" value="Unassembled WGS sequence"/>
</dbReference>
<dbReference type="InterPro" id="IPR051545">
    <property type="entry name" value="NAD(P)H_dehydrogenase_qn"/>
</dbReference>
<evidence type="ECO:0000256" key="2">
    <source>
        <dbReference type="ARBA" id="ARBA00023002"/>
    </source>
</evidence>
<dbReference type="Gene3D" id="3.40.50.360">
    <property type="match status" value="1"/>
</dbReference>
<reference evidence="4 6" key="1">
    <citation type="submission" date="2015-09" db="EMBL/GenBank/DDBJ databases">
        <authorList>
            <person name="Rodrigo-Torres L."/>
            <person name="Arahal D.R."/>
        </authorList>
    </citation>
    <scope>NUCLEOTIDE SEQUENCE [LARGE SCALE GENOMIC DNA]</scope>
    <source>
        <strain evidence="4 6">CECT 5118</strain>
    </source>
</reference>
<sequence length="196" mass="21610">MHVLTVLDHPNPNSFSHAVAQSFMAGAEAAEHTAELADLNAEDFNPLWSQSDIDPDAPGADLSDVSAEQERIARADAVCLVFPLFWWGMPAMTKGWVDRVWRWGWAYDQLDDPEKSLQRPRTGVLLIPAGARSDEIEQEGYGAALETAWIKGTFGYFGLSPRKMELLCGSTGSEPRRKALLARSFEVGRTLPPPAK</sequence>
<dbReference type="RefSeq" id="WP_058243398.1">
    <property type="nucleotide sequence ID" value="NZ_CYSB01000005.1"/>
</dbReference>
<gene>
    <name evidence="5" type="primary">kefF</name>
    <name evidence="4" type="ORF">TL5118_00221</name>
    <name evidence="5" type="ORF">TL5120_01970</name>
</gene>
<dbReference type="InterPro" id="IPR029039">
    <property type="entry name" value="Flavoprotein-like_sf"/>
</dbReference>
<dbReference type="EMBL" id="CYSB01000005">
    <property type="protein sequence ID" value="CUH62876.1"/>
    <property type="molecule type" value="Genomic_DNA"/>
</dbReference>
<evidence type="ECO:0000313" key="6">
    <source>
        <dbReference type="Proteomes" id="UP000051086"/>
    </source>
</evidence>
<dbReference type="InterPro" id="IPR003680">
    <property type="entry name" value="Flavodoxin_fold"/>
</dbReference>
<evidence type="ECO:0000256" key="1">
    <source>
        <dbReference type="ARBA" id="ARBA00006252"/>
    </source>
</evidence>
<keyword evidence="2" id="KW-0560">Oxidoreductase</keyword>
<evidence type="ECO:0000313" key="5">
    <source>
        <dbReference type="EMBL" id="CUH72174.1"/>
    </source>
</evidence>
<dbReference type="GO" id="GO:0005829">
    <property type="term" value="C:cytosol"/>
    <property type="evidence" value="ECO:0007669"/>
    <property type="project" value="TreeGrafter"/>
</dbReference>
<evidence type="ECO:0000259" key="3">
    <source>
        <dbReference type="Pfam" id="PF02525"/>
    </source>
</evidence>
<accession>A0A0P1F503</accession>
<reference evidence="5 7" key="2">
    <citation type="submission" date="2015-09" db="EMBL/GenBank/DDBJ databases">
        <authorList>
            <consortium name="Swine Surveillance"/>
        </authorList>
    </citation>
    <scope>NUCLEOTIDE SEQUENCE [LARGE SCALE GENOMIC DNA]</scope>
    <source>
        <strain evidence="5 7">5120</strain>
    </source>
</reference>
<dbReference type="GO" id="GO:0003955">
    <property type="term" value="F:NAD(P)H dehydrogenase (quinone) activity"/>
    <property type="evidence" value="ECO:0007669"/>
    <property type="project" value="TreeGrafter"/>
</dbReference>
<evidence type="ECO:0000313" key="7">
    <source>
        <dbReference type="Proteomes" id="UP000051887"/>
    </source>
</evidence>
<dbReference type="AlphaFoldDB" id="A0A0P1F503"/>
<protein>
    <submittedName>
        <fullName evidence="5">Glutathione-regulated potassium-efflux system ancillary protein KefF</fullName>
    </submittedName>
</protein>
<keyword evidence="6" id="KW-1185">Reference proteome</keyword>
<evidence type="ECO:0000313" key="4">
    <source>
        <dbReference type="EMBL" id="CUH62876.1"/>
    </source>
</evidence>